<evidence type="ECO:0000259" key="1">
    <source>
        <dbReference type="PROSITE" id="PS51352"/>
    </source>
</evidence>
<organism evidence="2">
    <name type="scientific">human gut metagenome</name>
    <dbReference type="NCBI Taxonomy" id="408170"/>
    <lineage>
        <taxon>unclassified sequences</taxon>
        <taxon>metagenomes</taxon>
        <taxon>organismal metagenomes</taxon>
    </lineage>
</organism>
<feature type="domain" description="Thioredoxin" evidence="1">
    <location>
        <begin position="211"/>
        <end position="341"/>
    </location>
</feature>
<dbReference type="AlphaFoldDB" id="K1UBE8"/>
<dbReference type="CDD" id="cd02966">
    <property type="entry name" value="TlpA_like_family"/>
    <property type="match status" value="1"/>
</dbReference>
<feature type="non-terminal residue" evidence="2">
    <location>
        <position position="1"/>
    </location>
</feature>
<feature type="domain" description="Thioredoxin" evidence="1">
    <location>
        <begin position="39"/>
        <end position="208"/>
    </location>
</feature>
<name>K1UBE8_9ZZZZ</name>
<accession>K1UBE8</accession>
<dbReference type="InterPro" id="IPR013766">
    <property type="entry name" value="Thioredoxin_domain"/>
</dbReference>
<dbReference type="Gene3D" id="3.40.30.10">
    <property type="entry name" value="Glutaredoxin"/>
    <property type="match status" value="2"/>
</dbReference>
<dbReference type="PANTHER" id="PTHR42852:SF13">
    <property type="entry name" value="PROTEIN DIPZ"/>
    <property type="match status" value="1"/>
</dbReference>
<comment type="caution">
    <text evidence="2">The sequence shown here is derived from an EMBL/GenBank/DDBJ whole genome shotgun (WGS) entry which is preliminary data.</text>
</comment>
<evidence type="ECO:0000313" key="2">
    <source>
        <dbReference type="EMBL" id="EKC79503.1"/>
    </source>
</evidence>
<sequence length="346" mass="39620">LIYIFEVTDINRKLYEETIILLLLMTAVVGRAQTSLDLLPVGTEAPDFTITDSKTGKKIFQLSDKKTQKDKDGKTVPGVWTVLDFWASWCPDCRRDMPMVKAIYDKYNTKIQVVGVSFDTDEAKMKKYLGDNQYSWLQYCEFKKWKETKISKDYHISWIPTSYLINPEGKVAFSTVKAEEMMKKLDSLDQAGALKPAQVQTALKKVYNESIDPMAQIDEALAKAKKNGKFVICQVGGNWCPWCLKFADFVEKDAAVNKMVNDHFEYIHVNYNRRKTAGDAAVKKAEQLMKRLNNPQRFGFPVFVVLDETGKVLHIQDSSFLEEGKGYNEEKVLRFLKSWTPQAIKG</sequence>
<protein>
    <submittedName>
        <fullName evidence="2">Putative alkyl hydroperoxide reductase</fullName>
    </submittedName>
</protein>
<proteinExistence type="predicted"/>
<dbReference type="InterPro" id="IPR036249">
    <property type="entry name" value="Thioredoxin-like_sf"/>
</dbReference>
<dbReference type="EMBL" id="AJWY01001640">
    <property type="protein sequence ID" value="EKC79503.1"/>
    <property type="molecule type" value="Genomic_DNA"/>
</dbReference>
<dbReference type="PROSITE" id="PS51352">
    <property type="entry name" value="THIOREDOXIN_2"/>
    <property type="match status" value="2"/>
</dbReference>
<dbReference type="SUPFAM" id="SSF52833">
    <property type="entry name" value="Thioredoxin-like"/>
    <property type="match status" value="2"/>
</dbReference>
<dbReference type="Pfam" id="PF13905">
    <property type="entry name" value="Thioredoxin_8"/>
    <property type="match status" value="1"/>
</dbReference>
<reference evidence="2" key="1">
    <citation type="journal article" date="2013" name="Environ. Microbiol.">
        <title>Microbiota from the distal guts of lean and obese adolescents exhibit partial functional redundancy besides clear differences in community structure.</title>
        <authorList>
            <person name="Ferrer M."/>
            <person name="Ruiz A."/>
            <person name="Lanza F."/>
            <person name="Haange S.B."/>
            <person name="Oberbach A."/>
            <person name="Till H."/>
            <person name="Bargiela R."/>
            <person name="Campoy C."/>
            <person name="Segura M.T."/>
            <person name="Richter M."/>
            <person name="von Bergen M."/>
            <person name="Seifert J."/>
            <person name="Suarez A."/>
        </authorList>
    </citation>
    <scope>NUCLEOTIDE SEQUENCE</scope>
</reference>
<dbReference type="InterPro" id="IPR012336">
    <property type="entry name" value="Thioredoxin-like_fold"/>
</dbReference>
<dbReference type="Pfam" id="PF03190">
    <property type="entry name" value="Thioredox_DsbH"/>
    <property type="match status" value="1"/>
</dbReference>
<dbReference type="PANTHER" id="PTHR42852">
    <property type="entry name" value="THIOL:DISULFIDE INTERCHANGE PROTEIN DSBE"/>
    <property type="match status" value="1"/>
</dbReference>
<gene>
    <name evidence="2" type="ORF">LEA_02370</name>
</gene>
<dbReference type="InterPro" id="IPR004879">
    <property type="entry name" value="Ssp411-like_TRX"/>
</dbReference>
<dbReference type="InterPro" id="IPR050553">
    <property type="entry name" value="Thioredoxin_ResA/DsbE_sf"/>
</dbReference>